<evidence type="ECO:0000313" key="4">
    <source>
        <dbReference type="Proteomes" id="UP000243688"/>
    </source>
</evidence>
<feature type="transmembrane region" description="Helical" evidence="1">
    <location>
        <begin position="110"/>
        <end position="131"/>
    </location>
</feature>
<proteinExistence type="predicted"/>
<dbReference type="Pfam" id="PF12164">
    <property type="entry name" value="SporV_AA"/>
    <property type="match status" value="1"/>
</dbReference>
<evidence type="ECO:0000313" key="3">
    <source>
        <dbReference type="EMBL" id="PDO10184.1"/>
    </source>
</evidence>
<dbReference type="InterPro" id="IPR038548">
    <property type="entry name" value="SporV_AA_N_sf"/>
</dbReference>
<reference evidence="3 4" key="1">
    <citation type="submission" date="2016-12" db="EMBL/GenBank/DDBJ databases">
        <title>Candidatus Reconcilibacillus cellulovorans genome.</title>
        <authorList>
            <person name="Kolinko S."/>
            <person name="Wu Y.-W."/>
            <person name="Tachea F."/>
            <person name="Denzel E."/>
            <person name="Hiras J."/>
            <person name="Baecker N."/>
            <person name="Chan L.J."/>
            <person name="Eichorst S.A."/>
            <person name="Frey D."/>
            <person name="Adams P.D."/>
            <person name="Pray T."/>
            <person name="Tanjore D."/>
            <person name="Petzold C.J."/>
            <person name="Gladden J.M."/>
            <person name="Simmons B.A."/>
            <person name="Singer S.W."/>
        </authorList>
    </citation>
    <scope>NUCLEOTIDE SEQUENCE [LARGE SCALE GENOMIC DNA]</scope>
    <source>
        <strain evidence="3">JTherm</strain>
    </source>
</reference>
<dbReference type="Gene3D" id="2.60.480.10">
    <property type="entry name" value="eubacterium ventriosum atcc domain"/>
    <property type="match status" value="1"/>
</dbReference>
<dbReference type="AlphaFoldDB" id="A0A2A6DZJ5"/>
<dbReference type="EMBL" id="MOXJ01000018">
    <property type="protein sequence ID" value="PDO10184.1"/>
    <property type="molecule type" value="Genomic_DNA"/>
</dbReference>
<gene>
    <name evidence="3" type="ORF">BLM47_08585</name>
</gene>
<sequence length="229" mass="25789">MSSGGGIRAVTTKAEETVFVRMRRRACVTRGMPITVGDVAGILAERPETERRLREVVVRRTGAEDGVWAVVDALDVVGAVRRAEPGVTVEHVGDPYSLVEIVRPGRRPNVALVGLMWVLLFLGSGLAIMNFHEDVGMPQVHRRVYKMMTGVDAERPYWLQIPYSIGLGAGMVLFFNHVFKKKFSDEPSPLEIEMFLYEQGMDQYLVAEEYRRRRETNGRQAPDPGEENR</sequence>
<protein>
    <recommendedName>
        <fullName evidence="2">Stage V sporulation protein AA domain-containing protein</fullName>
    </recommendedName>
</protein>
<feature type="domain" description="Stage V sporulation protein AA" evidence="2">
    <location>
        <begin position="15"/>
        <end position="102"/>
    </location>
</feature>
<keyword evidence="1" id="KW-0472">Membrane</keyword>
<evidence type="ECO:0000256" key="1">
    <source>
        <dbReference type="SAM" id="Phobius"/>
    </source>
</evidence>
<name>A0A2A6DZJ5_9BACL</name>
<keyword evidence="1" id="KW-0812">Transmembrane</keyword>
<evidence type="ECO:0000259" key="2">
    <source>
        <dbReference type="Pfam" id="PF12164"/>
    </source>
</evidence>
<dbReference type="Proteomes" id="UP000243688">
    <property type="component" value="Unassembled WGS sequence"/>
</dbReference>
<keyword evidence="1" id="KW-1133">Transmembrane helix</keyword>
<comment type="caution">
    <text evidence="3">The sequence shown here is derived from an EMBL/GenBank/DDBJ whole genome shotgun (WGS) entry which is preliminary data.</text>
</comment>
<organism evidence="3 4">
    <name type="scientific">Candidatus Reconcilbacillus cellulovorans</name>
    <dbReference type="NCBI Taxonomy" id="1906605"/>
    <lineage>
        <taxon>Bacteria</taxon>
        <taxon>Bacillati</taxon>
        <taxon>Bacillota</taxon>
        <taxon>Bacilli</taxon>
        <taxon>Bacillales</taxon>
        <taxon>Paenibacillaceae</taxon>
        <taxon>Candidatus Reconcilbacillus</taxon>
    </lineage>
</organism>
<feature type="transmembrane region" description="Helical" evidence="1">
    <location>
        <begin position="157"/>
        <end position="179"/>
    </location>
</feature>
<accession>A0A2A6DZJ5</accession>
<dbReference type="InterPro" id="IPR021997">
    <property type="entry name" value="SporV_AA"/>
</dbReference>